<evidence type="ECO:0000256" key="1">
    <source>
        <dbReference type="SAM" id="SignalP"/>
    </source>
</evidence>
<reference evidence="2 3" key="1">
    <citation type="submission" date="2019-12" db="EMBL/GenBank/DDBJ databases">
        <title>Genomic-based taxomic classification of the family Erythrobacteraceae.</title>
        <authorList>
            <person name="Xu L."/>
        </authorList>
    </citation>
    <scope>NUCLEOTIDE SEQUENCE [LARGE SCALE GENOMIC DNA]</scope>
    <source>
        <strain evidence="2 3">MCCC 1A09965</strain>
    </source>
</reference>
<comment type="caution">
    <text evidence="2">The sequence shown here is derived from an EMBL/GenBank/DDBJ whole genome shotgun (WGS) entry which is preliminary data.</text>
</comment>
<protein>
    <submittedName>
        <fullName evidence="2">DUF4402 domain-containing protein</fullName>
    </submittedName>
</protein>
<dbReference type="InterPro" id="IPR025514">
    <property type="entry name" value="DUF4402"/>
</dbReference>
<gene>
    <name evidence="2" type="ORF">GRI48_08530</name>
</gene>
<dbReference type="AlphaFoldDB" id="A0A844YJD4"/>
<feature type="chain" id="PRO_5032277717" evidence="1">
    <location>
        <begin position="27"/>
        <end position="179"/>
    </location>
</feature>
<dbReference type="Proteomes" id="UP000445582">
    <property type="component" value="Unassembled WGS sequence"/>
</dbReference>
<dbReference type="RefSeq" id="WP_160674045.1">
    <property type="nucleotide sequence ID" value="NZ_WTYN01000001.1"/>
</dbReference>
<dbReference type="OrthoDB" id="7428481at2"/>
<feature type="signal peptide" evidence="1">
    <location>
        <begin position="1"/>
        <end position="26"/>
    </location>
</feature>
<evidence type="ECO:0000313" key="3">
    <source>
        <dbReference type="Proteomes" id="UP000445582"/>
    </source>
</evidence>
<name>A0A844YJD4_9SPHN</name>
<keyword evidence="1" id="KW-0732">Signal</keyword>
<dbReference type="Pfam" id="PF14352">
    <property type="entry name" value="DUF4402"/>
    <property type="match status" value="1"/>
</dbReference>
<evidence type="ECO:0000313" key="2">
    <source>
        <dbReference type="EMBL" id="MXO63054.1"/>
    </source>
</evidence>
<organism evidence="2 3">
    <name type="scientific">Qipengyuania oceanensis</name>
    <dbReference type="NCBI Taxonomy" id="1463597"/>
    <lineage>
        <taxon>Bacteria</taxon>
        <taxon>Pseudomonadati</taxon>
        <taxon>Pseudomonadota</taxon>
        <taxon>Alphaproteobacteria</taxon>
        <taxon>Sphingomonadales</taxon>
        <taxon>Erythrobacteraceae</taxon>
        <taxon>Qipengyuania</taxon>
    </lineage>
</organism>
<accession>A0A844YJD4</accession>
<proteinExistence type="predicted"/>
<sequence>MINKLRFGAAGAAIAAALGMASVANAADNADATATAEVLSALTLEVAAGTTLDFGSMVVSGAGTVALAADGTLTCTDPDVICSGTTSVPTFNISGGTINKAVTVTLPTGTVNLLRSGGALANASDVIVLGGFVDDTTAGEVTLDGAGAGSFDVGGTITFDGSEVPGVYSGTFNVSVAYS</sequence>
<dbReference type="EMBL" id="WTYN01000001">
    <property type="protein sequence ID" value="MXO63054.1"/>
    <property type="molecule type" value="Genomic_DNA"/>
</dbReference>
<keyword evidence="3" id="KW-1185">Reference proteome</keyword>